<feature type="domain" description="Cytochrome c" evidence="6">
    <location>
        <begin position="28"/>
        <end position="101"/>
    </location>
</feature>
<keyword evidence="5" id="KW-0732">Signal</keyword>
<dbReference type="RefSeq" id="WP_077277933.1">
    <property type="nucleotide sequence ID" value="NZ_MVBK01000021.1"/>
</dbReference>
<proteinExistence type="predicted"/>
<dbReference type="AlphaFoldDB" id="A0A1V3NQI6"/>
<evidence type="ECO:0000256" key="2">
    <source>
        <dbReference type="ARBA" id="ARBA00022723"/>
    </source>
</evidence>
<gene>
    <name evidence="7" type="ORF">B1C78_04395</name>
</gene>
<dbReference type="Gene3D" id="1.10.760.10">
    <property type="entry name" value="Cytochrome c-like domain"/>
    <property type="match status" value="1"/>
</dbReference>
<dbReference type="GO" id="GO:0020037">
    <property type="term" value="F:heme binding"/>
    <property type="evidence" value="ECO:0007669"/>
    <property type="project" value="InterPro"/>
</dbReference>
<dbReference type="InterPro" id="IPR009056">
    <property type="entry name" value="Cyt_c-like_dom"/>
</dbReference>
<dbReference type="Pfam" id="PF13442">
    <property type="entry name" value="Cytochrome_CBB3"/>
    <property type="match status" value="1"/>
</dbReference>
<evidence type="ECO:0000313" key="7">
    <source>
        <dbReference type="EMBL" id="OOG27223.1"/>
    </source>
</evidence>
<feature type="chain" id="PRO_5012121197" description="Cytochrome c domain-containing protein" evidence="5">
    <location>
        <begin position="29"/>
        <end position="104"/>
    </location>
</feature>
<dbReference type="Proteomes" id="UP000189462">
    <property type="component" value="Unassembled WGS sequence"/>
</dbReference>
<protein>
    <recommendedName>
        <fullName evidence="6">Cytochrome c domain-containing protein</fullName>
    </recommendedName>
</protein>
<evidence type="ECO:0000259" key="6">
    <source>
        <dbReference type="PROSITE" id="PS51007"/>
    </source>
</evidence>
<keyword evidence="8" id="KW-1185">Reference proteome</keyword>
<sequence length="104" mass="11527">MKITINKTTAIPALCAAMVWLLSAPVAADVKRGENLHANNCVSCHASMVGGDGSSLYTRTDRKITSRSQLISQVNRCETTLGLGWFEEDVKAVVEFLDRNYYRF</sequence>
<evidence type="ECO:0000256" key="4">
    <source>
        <dbReference type="PROSITE-ProRule" id="PRU00433"/>
    </source>
</evidence>
<keyword evidence="2 4" id="KW-0479">Metal-binding</keyword>
<accession>A0A1V3NQI6</accession>
<reference evidence="7 8" key="1">
    <citation type="submission" date="2017-02" db="EMBL/GenBank/DDBJ databases">
        <title>Genomic diversity within the haloalkaliphilic genus Thioalkalivibrio.</title>
        <authorList>
            <person name="Ahn A.-C."/>
            <person name="Meier-Kolthoff J."/>
            <person name="Overmars L."/>
            <person name="Richter M."/>
            <person name="Woyke T."/>
            <person name="Sorokin D.Y."/>
            <person name="Muyzer G."/>
        </authorList>
    </citation>
    <scope>NUCLEOTIDE SEQUENCE [LARGE SCALE GENOMIC DNA]</scope>
    <source>
        <strain evidence="7 8">ALJD</strain>
    </source>
</reference>
<dbReference type="EMBL" id="MVBK01000021">
    <property type="protein sequence ID" value="OOG27223.1"/>
    <property type="molecule type" value="Genomic_DNA"/>
</dbReference>
<dbReference type="InterPro" id="IPR036909">
    <property type="entry name" value="Cyt_c-like_dom_sf"/>
</dbReference>
<dbReference type="STRING" id="108003.B1C78_04395"/>
<dbReference type="SUPFAM" id="SSF46626">
    <property type="entry name" value="Cytochrome c"/>
    <property type="match status" value="1"/>
</dbReference>
<dbReference type="GO" id="GO:0046872">
    <property type="term" value="F:metal ion binding"/>
    <property type="evidence" value="ECO:0007669"/>
    <property type="project" value="UniProtKB-KW"/>
</dbReference>
<evidence type="ECO:0000256" key="5">
    <source>
        <dbReference type="SAM" id="SignalP"/>
    </source>
</evidence>
<evidence type="ECO:0000256" key="3">
    <source>
        <dbReference type="ARBA" id="ARBA00023004"/>
    </source>
</evidence>
<organism evidence="7 8">
    <name type="scientific">Thioalkalivibrio denitrificans</name>
    <dbReference type="NCBI Taxonomy" id="108003"/>
    <lineage>
        <taxon>Bacteria</taxon>
        <taxon>Pseudomonadati</taxon>
        <taxon>Pseudomonadota</taxon>
        <taxon>Gammaproteobacteria</taxon>
        <taxon>Chromatiales</taxon>
        <taxon>Ectothiorhodospiraceae</taxon>
        <taxon>Thioalkalivibrio</taxon>
    </lineage>
</organism>
<dbReference type="PROSITE" id="PS51007">
    <property type="entry name" value="CYTC"/>
    <property type="match status" value="1"/>
</dbReference>
<dbReference type="GO" id="GO:0009055">
    <property type="term" value="F:electron transfer activity"/>
    <property type="evidence" value="ECO:0007669"/>
    <property type="project" value="InterPro"/>
</dbReference>
<feature type="signal peptide" evidence="5">
    <location>
        <begin position="1"/>
        <end position="28"/>
    </location>
</feature>
<name>A0A1V3NQI6_9GAMM</name>
<evidence type="ECO:0000256" key="1">
    <source>
        <dbReference type="ARBA" id="ARBA00022617"/>
    </source>
</evidence>
<keyword evidence="1 4" id="KW-0349">Heme</keyword>
<keyword evidence="3 4" id="KW-0408">Iron</keyword>
<comment type="caution">
    <text evidence="7">The sequence shown here is derived from an EMBL/GenBank/DDBJ whole genome shotgun (WGS) entry which is preliminary data.</text>
</comment>
<evidence type="ECO:0000313" key="8">
    <source>
        <dbReference type="Proteomes" id="UP000189462"/>
    </source>
</evidence>